<dbReference type="GO" id="GO:0004653">
    <property type="term" value="F:polypeptide N-acetylgalactosaminyltransferase activity"/>
    <property type="evidence" value="ECO:0007669"/>
    <property type="project" value="TreeGrafter"/>
</dbReference>
<dbReference type="AlphaFoldDB" id="A0AAD8EYA9"/>
<keyword evidence="10 11" id="KW-1015">Disulfide bond</keyword>
<reference evidence="13" key="1">
    <citation type="journal article" date="2023" name="PLoS Negl. Trop. Dis.">
        <title>A genome sequence for Biomphalaria pfeifferi, the major vector snail for the human-infecting parasite Schistosoma mansoni.</title>
        <authorList>
            <person name="Bu L."/>
            <person name="Lu L."/>
            <person name="Laidemitt M.R."/>
            <person name="Zhang S.M."/>
            <person name="Mutuku M."/>
            <person name="Mkoji G."/>
            <person name="Steinauer M."/>
            <person name="Loker E.S."/>
        </authorList>
    </citation>
    <scope>NUCLEOTIDE SEQUENCE</scope>
    <source>
        <strain evidence="13">KasaAsao</strain>
    </source>
</reference>
<evidence type="ECO:0000256" key="1">
    <source>
        <dbReference type="ARBA" id="ARBA00004323"/>
    </source>
</evidence>
<gene>
    <name evidence="13" type="ORF">Bpfe_027382</name>
</gene>
<dbReference type="EMBL" id="JASAOG010000222">
    <property type="protein sequence ID" value="KAK0043204.1"/>
    <property type="molecule type" value="Genomic_DNA"/>
</dbReference>
<dbReference type="GO" id="GO:0030246">
    <property type="term" value="F:carbohydrate binding"/>
    <property type="evidence" value="ECO:0007669"/>
    <property type="project" value="UniProtKB-KW"/>
</dbReference>
<dbReference type="PANTHER" id="PTHR11675:SF131">
    <property type="entry name" value="POLYPEPTIDE N-ACETYLGALACTOSAMINYLTRANSFERASE 9-RELATED"/>
    <property type="match status" value="1"/>
</dbReference>
<keyword evidence="4" id="KW-0812">Transmembrane</keyword>
<keyword evidence="9" id="KW-0472">Membrane</keyword>
<dbReference type="SUPFAM" id="SSF50370">
    <property type="entry name" value="Ricin B-like lectins"/>
    <property type="match status" value="1"/>
</dbReference>
<keyword evidence="8 11" id="KW-0333">Golgi apparatus</keyword>
<dbReference type="Pfam" id="PF02709">
    <property type="entry name" value="Glyco_transf_7C"/>
    <property type="match status" value="1"/>
</dbReference>
<keyword evidence="11" id="KW-0464">Manganese</keyword>
<dbReference type="Gene3D" id="3.90.550.10">
    <property type="entry name" value="Spore Coat Polysaccharide Biosynthesis Protein SpsA, Chain A"/>
    <property type="match status" value="1"/>
</dbReference>
<dbReference type="Pfam" id="PF00652">
    <property type="entry name" value="Ricin_B_lectin"/>
    <property type="match status" value="1"/>
</dbReference>
<dbReference type="GO" id="GO:0006493">
    <property type="term" value="P:protein O-linked glycosylation"/>
    <property type="evidence" value="ECO:0007669"/>
    <property type="project" value="TreeGrafter"/>
</dbReference>
<dbReference type="InterPro" id="IPR027791">
    <property type="entry name" value="Galactosyl_T_C"/>
</dbReference>
<dbReference type="InterPro" id="IPR045885">
    <property type="entry name" value="GalNAc-T"/>
</dbReference>
<keyword evidence="7" id="KW-1133">Transmembrane helix</keyword>
<dbReference type="Proteomes" id="UP001233172">
    <property type="component" value="Unassembled WGS sequence"/>
</dbReference>
<evidence type="ECO:0000256" key="6">
    <source>
        <dbReference type="ARBA" id="ARBA00022968"/>
    </source>
</evidence>
<dbReference type="InterPro" id="IPR000772">
    <property type="entry name" value="Ricin_B_lectin"/>
</dbReference>
<evidence type="ECO:0000256" key="3">
    <source>
        <dbReference type="ARBA" id="ARBA00022679"/>
    </source>
</evidence>
<dbReference type="PANTHER" id="PTHR11675">
    <property type="entry name" value="N-ACETYLGALACTOSAMINYLTRANSFERASE"/>
    <property type="match status" value="1"/>
</dbReference>
<dbReference type="Pfam" id="PF00535">
    <property type="entry name" value="Glycos_transf_2"/>
    <property type="match status" value="1"/>
</dbReference>
<evidence type="ECO:0000256" key="2">
    <source>
        <dbReference type="ARBA" id="ARBA00005680"/>
    </source>
</evidence>
<comment type="similarity">
    <text evidence="2 11">Belongs to the glycosyltransferase 2 family. GalNAc-T subfamily.</text>
</comment>
<dbReference type="InterPro" id="IPR035992">
    <property type="entry name" value="Ricin_B-like_lectins"/>
</dbReference>
<dbReference type="InterPro" id="IPR001173">
    <property type="entry name" value="Glyco_trans_2-like"/>
</dbReference>
<reference evidence="13" key="2">
    <citation type="submission" date="2023-04" db="EMBL/GenBank/DDBJ databases">
        <authorList>
            <person name="Bu L."/>
            <person name="Lu L."/>
            <person name="Laidemitt M.R."/>
            <person name="Zhang S.M."/>
            <person name="Mutuku M."/>
            <person name="Mkoji G."/>
            <person name="Steinauer M."/>
            <person name="Loker E.S."/>
        </authorList>
    </citation>
    <scope>NUCLEOTIDE SEQUENCE</scope>
    <source>
        <strain evidence="13">KasaAsao</strain>
        <tissue evidence="13">Whole Snail</tissue>
    </source>
</reference>
<dbReference type="Gene3D" id="2.80.10.50">
    <property type="match status" value="1"/>
</dbReference>
<evidence type="ECO:0000256" key="4">
    <source>
        <dbReference type="ARBA" id="ARBA00022692"/>
    </source>
</evidence>
<dbReference type="GO" id="GO:0000139">
    <property type="term" value="C:Golgi membrane"/>
    <property type="evidence" value="ECO:0007669"/>
    <property type="project" value="UniProtKB-SubCell"/>
</dbReference>
<keyword evidence="6" id="KW-0735">Signal-anchor</keyword>
<dbReference type="CDD" id="cd02510">
    <property type="entry name" value="pp-GalNAc-T"/>
    <property type="match status" value="1"/>
</dbReference>
<proteinExistence type="inferred from homology"/>
<comment type="subcellular location">
    <subcellularLocation>
        <location evidence="1 11">Golgi apparatus membrane</location>
        <topology evidence="1 11">Single-pass type II membrane protein</topology>
    </subcellularLocation>
</comment>
<keyword evidence="5 11" id="KW-0430">Lectin</keyword>
<accession>A0AAD8EYA9</accession>
<dbReference type="SUPFAM" id="SSF53448">
    <property type="entry name" value="Nucleotide-diphospho-sugar transferases"/>
    <property type="match status" value="1"/>
</dbReference>
<keyword evidence="14" id="KW-1185">Reference proteome</keyword>
<evidence type="ECO:0000256" key="9">
    <source>
        <dbReference type="ARBA" id="ARBA00023136"/>
    </source>
</evidence>
<organism evidence="13 14">
    <name type="scientific">Biomphalaria pfeifferi</name>
    <name type="common">Bloodfluke planorb</name>
    <name type="synonym">Freshwater snail</name>
    <dbReference type="NCBI Taxonomy" id="112525"/>
    <lineage>
        <taxon>Eukaryota</taxon>
        <taxon>Metazoa</taxon>
        <taxon>Spiralia</taxon>
        <taxon>Lophotrochozoa</taxon>
        <taxon>Mollusca</taxon>
        <taxon>Gastropoda</taxon>
        <taxon>Heterobranchia</taxon>
        <taxon>Euthyneura</taxon>
        <taxon>Panpulmonata</taxon>
        <taxon>Hygrophila</taxon>
        <taxon>Lymnaeoidea</taxon>
        <taxon>Planorbidae</taxon>
        <taxon>Biomphalaria</taxon>
    </lineage>
</organism>
<sequence>MVFVQEPGVLLALILIQSMNMKLYRSLCTRRRKFVSLTIVTLVLVTLKYSQNPSDIYLNKRANHDCELTARDYLNGDKEGGWIEVDKSRDLSGCPVKWPAFVDTGNPNSPGERGQPFIFGQADLTREERRQREADFKNHYFDEWVSRKIAVHRSLPDVRSKKCLDRAYGELPAASIVINFCNEEWSVLLRTLHSILDRTPGHLLKEIVLIDDFSTSDYLKLPLEVYLQPMTKVRLIRTTQRLGLIAARNLGSKLAIGEILVFLDSHIECFQGWIEPLLSPIVEDDKTVVFPIIPPIDVHTFGIHLTDGVLLGSLSLNTLQFTWMADSDRPVSIGDYYIESPTMPGGLYAVSRSWFSKLGLYDPQLVGWGGENIEMSLKTWMCGGSLKTSTCSRVAHIYRDRSPVTWPSQQETTRRNSYRVAEVWMDSYKHYFYERNAYNMGNIGDVTERLELRRSLRCQTFEWYLDNVLPEVKKEVLESDVFNGQIKNVLTGQCLHAGVAGSQLGLEPCVVDSTSQAWRLEKSGKIWCMNSLLGYKISNVGSTKLYAVEIFTNKLPSKLPVITWDYSSNQTFLSKETIMCLDVDTSTRKAILADCANSLSQQWKWQTRDEFRAMHKKRKLSINWD</sequence>
<comment type="cofactor">
    <cofactor evidence="11">
        <name>Mn(2+)</name>
        <dbReference type="ChEBI" id="CHEBI:29035"/>
    </cofactor>
</comment>
<protein>
    <recommendedName>
        <fullName evidence="11">Polypeptide N-acetylgalactosaminyltransferase</fullName>
        <ecNumber evidence="11">2.4.1.-</ecNumber>
    </recommendedName>
    <alternativeName>
        <fullName evidence="11">Protein-UDP acetylgalactosaminyltransferase</fullName>
    </alternativeName>
</protein>
<name>A0AAD8EYA9_BIOPF</name>
<evidence type="ECO:0000256" key="10">
    <source>
        <dbReference type="ARBA" id="ARBA00023157"/>
    </source>
</evidence>
<dbReference type="EC" id="2.4.1.-" evidence="11"/>
<dbReference type="InterPro" id="IPR029044">
    <property type="entry name" value="Nucleotide-diphossugar_trans"/>
</dbReference>
<keyword evidence="3 11" id="KW-0808">Transferase</keyword>
<feature type="domain" description="Ricin B lectin" evidence="12">
    <location>
        <begin position="483"/>
        <end position="606"/>
    </location>
</feature>
<comment type="caution">
    <text evidence="13">The sequence shown here is derived from an EMBL/GenBank/DDBJ whole genome shotgun (WGS) entry which is preliminary data.</text>
</comment>
<evidence type="ECO:0000256" key="5">
    <source>
        <dbReference type="ARBA" id="ARBA00022734"/>
    </source>
</evidence>
<evidence type="ECO:0000256" key="8">
    <source>
        <dbReference type="ARBA" id="ARBA00023034"/>
    </source>
</evidence>
<evidence type="ECO:0000256" key="7">
    <source>
        <dbReference type="ARBA" id="ARBA00022989"/>
    </source>
</evidence>
<dbReference type="SMART" id="SM00458">
    <property type="entry name" value="RICIN"/>
    <property type="match status" value="1"/>
</dbReference>
<evidence type="ECO:0000256" key="11">
    <source>
        <dbReference type="RuleBase" id="RU361242"/>
    </source>
</evidence>
<evidence type="ECO:0000259" key="12">
    <source>
        <dbReference type="SMART" id="SM00458"/>
    </source>
</evidence>
<comment type="pathway">
    <text evidence="11">Protein modification; protein glycosylation.</text>
</comment>
<evidence type="ECO:0000313" key="14">
    <source>
        <dbReference type="Proteomes" id="UP001233172"/>
    </source>
</evidence>
<dbReference type="PROSITE" id="PS50231">
    <property type="entry name" value="RICIN_B_LECTIN"/>
    <property type="match status" value="1"/>
</dbReference>
<evidence type="ECO:0000313" key="13">
    <source>
        <dbReference type="EMBL" id="KAK0043204.1"/>
    </source>
</evidence>
<keyword evidence="11" id="KW-0328">Glycosyltransferase</keyword>